<organism evidence="1 2">
    <name type="scientific">Kitasatospora arboriphila</name>
    <dbReference type="NCBI Taxonomy" id="258052"/>
    <lineage>
        <taxon>Bacteria</taxon>
        <taxon>Bacillati</taxon>
        <taxon>Actinomycetota</taxon>
        <taxon>Actinomycetes</taxon>
        <taxon>Kitasatosporales</taxon>
        <taxon>Streptomycetaceae</taxon>
        <taxon>Kitasatospora</taxon>
    </lineage>
</organism>
<dbReference type="RefSeq" id="WP_344627668.1">
    <property type="nucleotide sequence ID" value="NZ_BAAALD010000112.1"/>
</dbReference>
<name>A0ABN1U4R5_9ACTN</name>
<accession>A0ABN1U4R5</accession>
<comment type="caution">
    <text evidence="1">The sequence shown here is derived from an EMBL/GenBank/DDBJ whole genome shotgun (WGS) entry which is preliminary data.</text>
</comment>
<reference evidence="1 2" key="1">
    <citation type="journal article" date="2019" name="Int. J. Syst. Evol. Microbiol.">
        <title>The Global Catalogue of Microorganisms (GCM) 10K type strain sequencing project: providing services to taxonomists for standard genome sequencing and annotation.</title>
        <authorList>
            <consortium name="The Broad Institute Genomics Platform"/>
            <consortium name="The Broad Institute Genome Sequencing Center for Infectious Disease"/>
            <person name="Wu L."/>
            <person name="Ma J."/>
        </authorList>
    </citation>
    <scope>NUCLEOTIDE SEQUENCE [LARGE SCALE GENOMIC DNA]</scope>
    <source>
        <strain evidence="1 2">JCM 13002</strain>
    </source>
</reference>
<dbReference type="Proteomes" id="UP001499987">
    <property type="component" value="Unassembled WGS sequence"/>
</dbReference>
<dbReference type="EMBL" id="BAAALD010000112">
    <property type="protein sequence ID" value="GAA1119205.1"/>
    <property type="molecule type" value="Genomic_DNA"/>
</dbReference>
<gene>
    <name evidence="1" type="ORF">GCM10009663_68910</name>
</gene>
<sequence length="69" mass="6887">MDNSTEGVADVVAASFAAERIAGIYGPLPMILVGQGVDRAMCTALAARSACLVLAASALSPGLCSGFTR</sequence>
<keyword evidence="2" id="KW-1185">Reference proteome</keyword>
<proteinExistence type="predicted"/>
<evidence type="ECO:0000313" key="2">
    <source>
        <dbReference type="Proteomes" id="UP001499987"/>
    </source>
</evidence>
<protein>
    <submittedName>
        <fullName evidence="1">Uncharacterized protein</fullName>
    </submittedName>
</protein>
<evidence type="ECO:0000313" key="1">
    <source>
        <dbReference type="EMBL" id="GAA1119205.1"/>
    </source>
</evidence>